<feature type="compositionally biased region" description="Polar residues" evidence="1">
    <location>
        <begin position="67"/>
        <end position="77"/>
    </location>
</feature>
<feature type="region of interest" description="Disordered" evidence="1">
    <location>
        <begin position="38"/>
        <end position="77"/>
    </location>
</feature>
<proteinExistence type="predicted"/>
<accession>D9WHS3</accession>
<evidence type="ECO:0000313" key="2">
    <source>
        <dbReference type="EMBL" id="EFL21325.1"/>
    </source>
</evidence>
<name>D9WHS3_9ACTN</name>
<dbReference type="Proteomes" id="UP000003963">
    <property type="component" value="Unassembled WGS sequence"/>
</dbReference>
<evidence type="ECO:0000313" key="3">
    <source>
        <dbReference type="Proteomes" id="UP000003963"/>
    </source>
</evidence>
<dbReference type="EMBL" id="GG657754">
    <property type="protein sequence ID" value="EFL21325.1"/>
    <property type="molecule type" value="Genomic_DNA"/>
</dbReference>
<sequence length="77" mass="8246">MSVALPIGPEREVLAERARIQWCPDFVAELARRLETADRAHNKKPAPGSRSTGPPTAARWGRCCTARSGTACTGPTS</sequence>
<evidence type="ECO:0000256" key="1">
    <source>
        <dbReference type="SAM" id="MobiDB-lite"/>
    </source>
</evidence>
<gene>
    <name evidence="2" type="ORF">SSOG_01037</name>
</gene>
<organism evidence="2 3">
    <name type="scientific">Streptomyces himastatinicus ATCC 53653</name>
    <dbReference type="NCBI Taxonomy" id="457427"/>
    <lineage>
        <taxon>Bacteria</taxon>
        <taxon>Bacillati</taxon>
        <taxon>Actinomycetota</taxon>
        <taxon>Actinomycetes</taxon>
        <taxon>Kitasatosporales</taxon>
        <taxon>Streptomycetaceae</taxon>
        <taxon>Streptomyces</taxon>
        <taxon>Streptomyces violaceusniger group</taxon>
    </lineage>
</organism>
<dbReference type="HOGENOM" id="CLU_2636527_0_0_11"/>
<dbReference type="STRING" id="457427.SSOG_01037"/>
<dbReference type="AlphaFoldDB" id="D9WHS3"/>
<keyword evidence="3" id="KW-1185">Reference proteome</keyword>
<protein>
    <submittedName>
        <fullName evidence="2">Uncharacterized protein</fullName>
    </submittedName>
</protein>
<reference evidence="2 3" key="1">
    <citation type="submission" date="2009-02" db="EMBL/GenBank/DDBJ databases">
        <title>Annotation of Streptomyces hygroscopicus strain ATCC 53653.</title>
        <authorList>
            <consortium name="The Broad Institute Genome Sequencing Platform"/>
            <consortium name="Broad Institute Microbial Sequencing Center"/>
            <person name="Fischbach M."/>
            <person name="Godfrey P."/>
            <person name="Ward D."/>
            <person name="Young S."/>
            <person name="Zeng Q."/>
            <person name="Koehrsen M."/>
            <person name="Alvarado L."/>
            <person name="Berlin A.M."/>
            <person name="Bochicchio J."/>
            <person name="Borenstein D."/>
            <person name="Chapman S.B."/>
            <person name="Chen Z."/>
            <person name="Engels R."/>
            <person name="Freedman E."/>
            <person name="Gellesch M."/>
            <person name="Goldberg J."/>
            <person name="Griggs A."/>
            <person name="Gujja S."/>
            <person name="Heilman E.R."/>
            <person name="Heiman D.I."/>
            <person name="Hepburn T.A."/>
            <person name="Howarth C."/>
            <person name="Jen D."/>
            <person name="Larson L."/>
            <person name="Lewis B."/>
            <person name="Mehta T."/>
            <person name="Park D."/>
            <person name="Pearson M."/>
            <person name="Richards J."/>
            <person name="Roberts A."/>
            <person name="Saif S."/>
            <person name="Shea T.D."/>
            <person name="Shenoy N."/>
            <person name="Sisk P."/>
            <person name="Stolte C."/>
            <person name="Sykes S.N."/>
            <person name="Thomson T."/>
            <person name="Walk T."/>
            <person name="White J."/>
            <person name="Yandava C."/>
            <person name="Straight P."/>
            <person name="Clardy J."/>
            <person name="Hung D."/>
            <person name="Kolter R."/>
            <person name="Mekalanos J."/>
            <person name="Walker S."/>
            <person name="Walsh C.T."/>
            <person name="Wieland-Brown L.C."/>
            <person name="Haas B."/>
            <person name="Nusbaum C."/>
            <person name="Birren B."/>
        </authorList>
    </citation>
    <scope>NUCLEOTIDE SEQUENCE [LARGE SCALE GENOMIC DNA]</scope>
    <source>
        <strain evidence="2 3">ATCC 53653</strain>
    </source>
</reference>